<comment type="caution">
    <text evidence="2">The sequence shown here is derived from an EMBL/GenBank/DDBJ whole genome shotgun (WGS) entry which is preliminary data.</text>
</comment>
<accession>A0A5J4UH62</accession>
<feature type="compositionally biased region" description="Basic and acidic residues" evidence="1">
    <location>
        <begin position="23"/>
        <end position="37"/>
    </location>
</feature>
<dbReference type="AlphaFoldDB" id="A0A5J4UH62"/>
<feature type="compositionally biased region" description="Basic and acidic residues" evidence="1">
    <location>
        <begin position="74"/>
        <end position="87"/>
    </location>
</feature>
<protein>
    <submittedName>
        <fullName evidence="2">Uncharacterized protein</fullName>
    </submittedName>
</protein>
<name>A0A5J4UH62_9EUKA</name>
<gene>
    <name evidence="2" type="ORF">EZS28_035220</name>
</gene>
<feature type="region of interest" description="Disordered" evidence="1">
    <location>
        <begin position="74"/>
        <end position="96"/>
    </location>
</feature>
<reference evidence="2 3" key="1">
    <citation type="submission" date="2019-03" db="EMBL/GenBank/DDBJ databases">
        <title>Single cell metagenomics reveals metabolic interactions within the superorganism composed of flagellate Streblomastix strix and complex community of Bacteroidetes bacteria on its surface.</title>
        <authorList>
            <person name="Treitli S.C."/>
            <person name="Kolisko M."/>
            <person name="Husnik F."/>
            <person name="Keeling P."/>
            <person name="Hampl V."/>
        </authorList>
    </citation>
    <scope>NUCLEOTIDE SEQUENCE [LARGE SCALE GENOMIC DNA]</scope>
    <source>
        <strain evidence="2">ST1C</strain>
    </source>
</reference>
<dbReference type="Proteomes" id="UP000324800">
    <property type="component" value="Unassembled WGS sequence"/>
</dbReference>
<evidence type="ECO:0000256" key="1">
    <source>
        <dbReference type="SAM" id="MobiDB-lite"/>
    </source>
</evidence>
<feature type="region of interest" description="Disordered" evidence="1">
    <location>
        <begin position="1"/>
        <end position="48"/>
    </location>
</feature>
<dbReference type="EMBL" id="SNRW01016549">
    <property type="protein sequence ID" value="KAA6369252.1"/>
    <property type="molecule type" value="Genomic_DNA"/>
</dbReference>
<organism evidence="2 3">
    <name type="scientific">Streblomastix strix</name>
    <dbReference type="NCBI Taxonomy" id="222440"/>
    <lineage>
        <taxon>Eukaryota</taxon>
        <taxon>Metamonada</taxon>
        <taxon>Preaxostyla</taxon>
        <taxon>Oxymonadida</taxon>
        <taxon>Streblomastigidae</taxon>
        <taxon>Streblomastix</taxon>
    </lineage>
</organism>
<feature type="compositionally biased region" description="Polar residues" evidence="1">
    <location>
        <begin position="1"/>
        <end position="21"/>
    </location>
</feature>
<evidence type="ECO:0000313" key="3">
    <source>
        <dbReference type="Proteomes" id="UP000324800"/>
    </source>
</evidence>
<proteinExistence type="predicted"/>
<evidence type="ECO:0000313" key="2">
    <source>
        <dbReference type="EMBL" id="KAA6369252.1"/>
    </source>
</evidence>
<sequence>MESNQCNIQNETEEAITSPTRHIQHEKMDKSRNRDYYEANSQVNRETKLPKSKILRSFTLAEYNGPSESISCKTERMEYKNDNEQKEGGNGAIHGK</sequence>